<dbReference type="GO" id="GO:0106310">
    <property type="term" value="F:protein serine kinase activity"/>
    <property type="evidence" value="ECO:0007669"/>
    <property type="project" value="RHEA"/>
</dbReference>
<evidence type="ECO:0000256" key="8">
    <source>
        <dbReference type="ARBA" id="ARBA00022840"/>
    </source>
</evidence>
<evidence type="ECO:0000259" key="13">
    <source>
        <dbReference type="PROSITE" id="PS50011"/>
    </source>
</evidence>
<evidence type="ECO:0000256" key="1">
    <source>
        <dbReference type="ARBA" id="ARBA00009804"/>
    </source>
</evidence>
<comment type="similarity">
    <text evidence="1">Belongs to the protein kinase superfamily. AGC Ser/Thr protein kinase family. S6 kinase subfamily.</text>
</comment>
<dbReference type="Pfam" id="PF00069">
    <property type="entry name" value="Pkinase"/>
    <property type="match status" value="1"/>
</dbReference>
<feature type="region of interest" description="Disordered" evidence="12">
    <location>
        <begin position="420"/>
        <end position="451"/>
    </location>
</feature>
<protein>
    <recommendedName>
        <fullName evidence="2">non-specific serine/threonine protein kinase</fullName>
        <ecNumber evidence="2">2.7.11.1</ecNumber>
    </recommendedName>
</protein>
<keyword evidence="3" id="KW-0723">Serine/threonine-protein kinase</keyword>
<feature type="domain" description="AGC-kinase C-terminal" evidence="14">
    <location>
        <begin position="335"/>
        <end position="406"/>
    </location>
</feature>
<organism evidence="15">
    <name type="scientific">Mesocestoides corti</name>
    <name type="common">Flatworm</name>
    <dbReference type="NCBI Taxonomy" id="53468"/>
    <lineage>
        <taxon>Eukaryota</taxon>
        <taxon>Metazoa</taxon>
        <taxon>Spiralia</taxon>
        <taxon>Lophotrochozoa</taxon>
        <taxon>Platyhelminthes</taxon>
        <taxon>Cestoda</taxon>
        <taxon>Eucestoda</taxon>
        <taxon>Cyclophyllidea</taxon>
        <taxon>Mesocestoididae</taxon>
        <taxon>Mesocestoides</taxon>
    </lineage>
</organism>
<dbReference type="SMART" id="SM00133">
    <property type="entry name" value="S_TK_X"/>
    <property type="match status" value="1"/>
</dbReference>
<evidence type="ECO:0000256" key="11">
    <source>
        <dbReference type="PROSITE-ProRule" id="PRU10141"/>
    </source>
</evidence>
<dbReference type="PROSITE" id="PS00107">
    <property type="entry name" value="PROTEIN_KINASE_ATP"/>
    <property type="match status" value="1"/>
</dbReference>
<feature type="region of interest" description="Disordered" evidence="12">
    <location>
        <begin position="351"/>
        <end position="382"/>
    </location>
</feature>
<dbReference type="EC" id="2.7.11.1" evidence="2"/>
<evidence type="ECO:0000256" key="7">
    <source>
        <dbReference type="ARBA" id="ARBA00022777"/>
    </source>
</evidence>
<evidence type="ECO:0000256" key="4">
    <source>
        <dbReference type="ARBA" id="ARBA00022553"/>
    </source>
</evidence>
<dbReference type="Gene3D" id="3.30.200.20">
    <property type="entry name" value="Phosphorylase Kinase, domain 1"/>
    <property type="match status" value="1"/>
</dbReference>
<sequence length="545" mass="60459">MNTGGVFHIDMPDVPNMDDSKSDSEDSHCVSGGTEEFLSRGPLSVEEMNDDVERVEICEDTVNPGQPKVRPQDFNLLKVLGKGGYGKVFLARKNTGVDTGQIFAMKVLKKASIVRSAKDTAHTKTERNILEMIKHPFLVQLHYAFQTPGKLYLVLEFLAGGELFTQLEKEGVFMEDQAIFYLSEIILAIGHLHKMGIVYRDLKPENILLDTEGHVKLTDFGLSKERVDRDLTHTFCGTIEYMAPEILLRQGHGKAVDWWSLGTLMYDMLSGGPPFSGEDRKKTMESVLRGRFTLAPYLTREAKDLLKGLLKKSVSERLGSGPTDAEEIKRHPFFQAVNWDQVYARQLEPPFKPSLTSETDVSRFDPQFTNENPVESPDDGVPISASECDVFDGFTYVDPKVHISMVRDPWAFDGSSNIRRRRRSGVSSGSSPAYTGNSAMPVPTIHGVPAPHFGSGMGPNYALQGSSGGPGQPFVFAEDFEDMELGSGHGDQVVSPTSAFPTQPFPVPQNRLSRDFFASSRPRNPPTPRQPIPHPPFAASTYHRH</sequence>
<dbReference type="InterPro" id="IPR011009">
    <property type="entry name" value="Kinase-like_dom_sf"/>
</dbReference>
<dbReference type="InterPro" id="IPR008271">
    <property type="entry name" value="Ser/Thr_kinase_AS"/>
</dbReference>
<dbReference type="GO" id="GO:0005524">
    <property type="term" value="F:ATP binding"/>
    <property type="evidence" value="ECO:0007669"/>
    <property type="project" value="UniProtKB-UniRule"/>
</dbReference>
<evidence type="ECO:0000256" key="9">
    <source>
        <dbReference type="ARBA" id="ARBA00047899"/>
    </source>
</evidence>
<dbReference type="SUPFAM" id="SSF56112">
    <property type="entry name" value="Protein kinase-like (PK-like)"/>
    <property type="match status" value="1"/>
</dbReference>
<keyword evidence="5" id="KW-0808">Transferase</keyword>
<feature type="compositionally biased region" description="Basic and acidic residues" evidence="12">
    <location>
        <begin position="18"/>
        <end position="28"/>
    </location>
</feature>
<keyword evidence="8 11" id="KW-0067">ATP-binding</keyword>
<dbReference type="PROSITE" id="PS00108">
    <property type="entry name" value="PROTEIN_KINASE_ST"/>
    <property type="match status" value="1"/>
</dbReference>
<evidence type="ECO:0000259" key="14">
    <source>
        <dbReference type="PROSITE" id="PS51285"/>
    </source>
</evidence>
<feature type="region of interest" description="Disordered" evidence="12">
    <location>
        <begin position="485"/>
        <end position="545"/>
    </location>
</feature>
<evidence type="ECO:0000256" key="3">
    <source>
        <dbReference type="ARBA" id="ARBA00022527"/>
    </source>
</evidence>
<dbReference type="InterPro" id="IPR000719">
    <property type="entry name" value="Prot_kinase_dom"/>
</dbReference>
<evidence type="ECO:0000256" key="6">
    <source>
        <dbReference type="ARBA" id="ARBA00022741"/>
    </source>
</evidence>
<keyword evidence="7" id="KW-0418">Kinase</keyword>
<feature type="binding site" evidence="11">
    <location>
        <position position="106"/>
    </location>
    <ligand>
        <name>ATP</name>
        <dbReference type="ChEBI" id="CHEBI:30616"/>
    </ligand>
</feature>
<evidence type="ECO:0000313" key="15">
    <source>
        <dbReference type="WBParaSite" id="MCU_003062-RA"/>
    </source>
</evidence>
<dbReference type="FunFam" id="1.10.510.10:FF:000008">
    <property type="entry name" value="Non-specific serine/threonine protein kinase"/>
    <property type="match status" value="1"/>
</dbReference>
<dbReference type="Gene3D" id="1.10.510.10">
    <property type="entry name" value="Transferase(Phosphotransferase) domain 1"/>
    <property type="match status" value="1"/>
</dbReference>
<dbReference type="PANTHER" id="PTHR24351">
    <property type="entry name" value="RIBOSOMAL PROTEIN S6 KINASE"/>
    <property type="match status" value="1"/>
</dbReference>
<name>A0A5K3ETW2_MESCO</name>
<dbReference type="WBParaSite" id="MCU_003062-RA">
    <property type="protein sequence ID" value="MCU_003062-RA"/>
    <property type="gene ID" value="MCU_003062"/>
</dbReference>
<evidence type="ECO:0000256" key="5">
    <source>
        <dbReference type="ARBA" id="ARBA00022679"/>
    </source>
</evidence>
<proteinExistence type="inferred from homology"/>
<dbReference type="PROSITE" id="PS50011">
    <property type="entry name" value="PROTEIN_KINASE_DOM"/>
    <property type="match status" value="1"/>
</dbReference>
<dbReference type="FunFam" id="3.30.200.20:FF:000686">
    <property type="entry name" value="Ribosomal protein S6 kinase"/>
    <property type="match status" value="1"/>
</dbReference>
<dbReference type="InterPro" id="IPR017441">
    <property type="entry name" value="Protein_kinase_ATP_BS"/>
</dbReference>
<accession>A0A5K3ETW2</accession>
<keyword evidence="6 11" id="KW-0547">Nucleotide-binding</keyword>
<dbReference type="InterPro" id="IPR000961">
    <property type="entry name" value="AGC-kinase_C"/>
</dbReference>
<comment type="catalytic activity">
    <reaction evidence="10">
        <text>L-seryl-[protein] + ATP = O-phospho-L-seryl-[protein] + ADP + H(+)</text>
        <dbReference type="Rhea" id="RHEA:17989"/>
        <dbReference type="Rhea" id="RHEA-COMP:9863"/>
        <dbReference type="Rhea" id="RHEA-COMP:11604"/>
        <dbReference type="ChEBI" id="CHEBI:15378"/>
        <dbReference type="ChEBI" id="CHEBI:29999"/>
        <dbReference type="ChEBI" id="CHEBI:30616"/>
        <dbReference type="ChEBI" id="CHEBI:83421"/>
        <dbReference type="ChEBI" id="CHEBI:456216"/>
        <dbReference type="EC" id="2.7.11.1"/>
    </reaction>
</comment>
<dbReference type="PROSITE" id="PS51285">
    <property type="entry name" value="AGC_KINASE_CTER"/>
    <property type="match status" value="1"/>
</dbReference>
<reference evidence="15" key="1">
    <citation type="submission" date="2019-11" db="UniProtKB">
        <authorList>
            <consortium name="WormBaseParasite"/>
        </authorList>
    </citation>
    <scope>IDENTIFICATION</scope>
</reference>
<evidence type="ECO:0000256" key="10">
    <source>
        <dbReference type="ARBA" id="ARBA00048679"/>
    </source>
</evidence>
<feature type="domain" description="Protein kinase" evidence="13">
    <location>
        <begin position="74"/>
        <end position="334"/>
    </location>
</feature>
<feature type="region of interest" description="Disordered" evidence="12">
    <location>
        <begin position="1"/>
        <end position="36"/>
    </location>
</feature>
<dbReference type="GO" id="GO:0004674">
    <property type="term" value="F:protein serine/threonine kinase activity"/>
    <property type="evidence" value="ECO:0007669"/>
    <property type="project" value="UniProtKB-KW"/>
</dbReference>
<dbReference type="Pfam" id="PF00433">
    <property type="entry name" value="Pkinase_C"/>
    <property type="match status" value="1"/>
</dbReference>
<dbReference type="CDD" id="cd05584">
    <property type="entry name" value="STKc_p70S6K"/>
    <property type="match status" value="1"/>
</dbReference>
<dbReference type="SMART" id="SM00220">
    <property type="entry name" value="S_TKc"/>
    <property type="match status" value="1"/>
</dbReference>
<comment type="catalytic activity">
    <reaction evidence="9">
        <text>L-threonyl-[protein] + ATP = O-phospho-L-threonyl-[protein] + ADP + H(+)</text>
        <dbReference type="Rhea" id="RHEA:46608"/>
        <dbReference type="Rhea" id="RHEA-COMP:11060"/>
        <dbReference type="Rhea" id="RHEA-COMP:11605"/>
        <dbReference type="ChEBI" id="CHEBI:15378"/>
        <dbReference type="ChEBI" id="CHEBI:30013"/>
        <dbReference type="ChEBI" id="CHEBI:30616"/>
        <dbReference type="ChEBI" id="CHEBI:61977"/>
        <dbReference type="ChEBI" id="CHEBI:456216"/>
        <dbReference type="EC" id="2.7.11.1"/>
    </reaction>
</comment>
<feature type="compositionally biased region" description="Pro residues" evidence="12">
    <location>
        <begin position="523"/>
        <end position="536"/>
    </location>
</feature>
<dbReference type="AlphaFoldDB" id="A0A5K3ETW2"/>
<evidence type="ECO:0000256" key="2">
    <source>
        <dbReference type="ARBA" id="ARBA00012513"/>
    </source>
</evidence>
<evidence type="ECO:0000256" key="12">
    <source>
        <dbReference type="SAM" id="MobiDB-lite"/>
    </source>
</evidence>
<keyword evidence="4" id="KW-0597">Phosphoprotein</keyword>
<dbReference type="InterPro" id="IPR017892">
    <property type="entry name" value="Pkinase_C"/>
</dbReference>